<proteinExistence type="predicted"/>
<keyword evidence="2" id="KW-1185">Reference proteome</keyword>
<gene>
    <name evidence="1" type="ORF">CA12_01620</name>
</gene>
<dbReference type="Proteomes" id="UP000318741">
    <property type="component" value="Chromosome"/>
</dbReference>
<reference evidence="1 2" key="1">
    <citation type="submission" date="2019-02" db="EMBL/GenBank/DDBJ databases">
        <title>Deep-cultivation of Planctomycetes and their phenomic and genomic characterization uncovers novel biology.</title>
        <authorList>
            <person name="Wiegand S."/>
            <person name="Jogler M."/>
            <person name="Boedeker C."/>
            <person name="Pinto D."/>
            <person name="Vollmers J."/>
            <person name="Rivas-Marin E."/>
            <person name="Kohn T."/>
            <person name="Peeters S.H."/>
            <person name="Heuer A."/>
            <person name="Rast P."/>
            <person name="Oberbeckmann S."/>
            <person name="Bunk B."/>
            <person name="Jeske O."/>
            <person name="Meyerdierks A."/>
            <person name="Storesund J.E."/>
            <person name="Kallscheuer N."/>
            <person name="Luecker S."/>
            <person name="Lage O.M."/>
            <person name="Pohl T."/>
            <person name="Merkel B.J."/>
            <person name="Hornburger P."/>
            <person name="Mueller R.-W."/>
            <person name="Bruemmer F."/>
            <person name="Labrenz M."/>
            <person name="Spormann A.M."/>
            <person name="Op den Camp H."/>
            <person name="Overmann J."/>
            <person name="Amann R."/>
            <person name="Jetten M.S.M."/>
            <person name="Mascher T."/>
            <person name="Medema M.H."/>
            <person name="Devos D.P."/>
            <person name="Kaster A.-K."/>
            <person name="Ovreas L."/>
            <person name="Rohde M."/>
            <person name="Galperin M.Y."/>
            <person name="Jogler C."/>
        </authorList>
    </citation>
    <scope>NUCLEOTIDE SEQUENCE [LARGE SCALE GENOMIC DNA]</scope>
    <source>
        <strain evidence="1 2">CA12</strain>
    </source>
</reference>
<dbReference type="AlphaFoldDB" id="A0A517P3X6"/>
<evidence type="ECO:0000313" key="2">
    <source>
        <dbReference type="Proteomes" id="UP000318741"/>
    </source>
</evidence>
<evidence type="ECO:0000313" key="1">
    <source>
        <dbReference type="EMBL" id="QDT14094.1"/>
    </source>
</evidence>
<sequence length="177" mass="17682">MTPPAHFAAPPADSSVRPGAAVDPLDRVGAGAVSAYLSRLDAGRRELDAAGTALSNAGRAADAPAMAVAADRYEAATAALQSLAAERTALLTQSGAESVAVLAASNPALVFRVKSLRESASETRTRLWPRWVSARRSAAACAEALDLIARGGVRSVTYAAGGGAEAAGGGALLNLSG</sequence>
<dbReference type="EMBL" id="CP036265">
    <property type="protein sequence ID" value="QDT14094.1"/>
    <property type="molecule type" value="Genomic_DNA"/>
</dbReference>
<dbReference type="KEGG" id="acaf:CA12_01620"/>
<organism evidence="1 2">
    <name type="scientific">Alienimonas californiensis</name>
    <dbReference type="NCBI Taxonomy" id="2527989"/>
    <lineage>
        <taxon>Bacteria</taxon>
        <taxon>Pseudomonadati</taxon>
        <taxon>Planctomycetota</taxon>
        <taxon>Planctomycetia</taxon>
        <taxon>Planctomycetales</taxon>
        <taxon>Planctomycetaceae</taxon>
        <taxon>Alienimonas</taxon>
    </lineage>
</organism>
<name>A0A517P3X6_9PLAN</name>
<dbReference type="RefSeq" id="WP_145356697.1">
    <property type="nucleotide sequence ID" value="NZ_CP036265.1"/>
</dbReference>
<protein>
    <submittedName>
        <fullName evidence="1">Uncharacterized protein</fullName>
    </submittedName>
</protein>
<accession>A0A517P3X6</accession>